<organism evidence="2 3">
    <name type="scientific">Iocasia fonsfrigidae</name>
    <dbReference type="NCBI Taxonomy" id="2682810"/>
    <lineage>
        <taxon>Bacteria</taxon>
        <taxon>Bacillati</taxon>
        <taxon>Bacillota</taxon>
        <taxon>Clostridia</taxon>
        <taxon>Halanaerobiales</taxon>
        <taxon>Halanaerobiaceae</taxon>
        <taxon>Iocasia</taxon>
    </lineage>
</organism>
<proteinExistence type="predicted"/>
<dbReference type="PANTHER" id="PTHR12994:SF17">
    <property type="entry name" value="LD30995P"/>
    <property type="match status" value="1"/>
</dbReference>
<reference evidence="2" key="1">
    <citation type="submission" date="2019-12" db="EMBL/GenBank/DDBJ databases">
        <authorList>
            <person name="zhang j."/>
            <person name="sun C.M."/>
        </authorList>
    </citation>
    <scope>NUCLEOTIDE SEQUENCE</scope>
    <source>
        <strain evidence="2">NS-1</strain>
    </source>
</reference>
<dbReference type="GO" id="GO:0070004">
    <property type="term" value="F:cysteine-type exopeptidase activity"/>
    <property type="evidence" value="ECO:0007669"/>
    <property type="project" value="InterPro"/>
</dbReference>
<dbReference type="InterPro" id="IPR005322">
    <property type="entry name" value="Peptidase_C69"/>
</dbReference>
<dbReference type="InterPro" id="IPR005079">
    <property type="entry name" value="Peptidase_C45_hydrolase"/>
</dbReference>
<dbReference type="PANTHER" id="PTHR12994">
    <property type="entry name" value="SECERNIN"/>
    <property type="match status" value="1"/>
</dbReference>
<dbReference type="RefSeq" id="WP_230869418.1">
    <property type="nucleotide sequence ID" value="NZ_CP046640.1"/>
</dbReference>
<sequence length="411" mass="47982">MCDTLVYFKNREHSYFAKNSDRDLQERQIIYLSQDPARELRNRPYELELEKYRQPFLRLKSIFCEYKHPYTAFISRPTWIWGAEMGVNQYGLAIGNEAIFSRERVPEDGLLGMDILRLALHNCQKAIEAVDFITRLIELHGQGGDGGFKSSLKYFNSFLVKDFTEAYIIETSAKKWAVRKVKSKAAISNKYSIENDYTSTNLKNTDINFRKEYENKIMSFFTKGAQRKDYVLAQLESQDLDLFSLIELLRSHNGQGTIKRGMKSVCMHPGLIIKSETTSSLIVDYLDDKFFIWFTGAPNPCVSLYKPFAFTLQNANQKYLQDLDTAIRFNHKWRVFSQKMIGNYNWFINNVKKERDEIEQEFILQIDKVIDNKNDKELSKLILELTNRAEEFRKVSVKTSPPGKIEDIMIG</sequence>
<dbReference type="GO" id="GO:0006508">
    <property type="term" value="P:proteolysis"/>
    <property type="evidence" value="ECO:0007669"/>
    <property type="project" value="InterPro"/>
</dbReference>
<dbReference type="GO" id="GO:0016805">
    <property type="term" value="F:dipeptidase activity"/>
    <property type="evidence" value="ECO:0007669"/>
    <property type="project" value="InterPro"/>
</dbReference>
<evidence type="ECO:0000259" key="1">
    <source>
        <dbReference type="Pfam" id="PF03417"/>
    </source>
</evidence>
<dbReference type="Proteomes" id="UP000665020">
    <property type="component" value="Chromosome"/>
</dbReference>
<dbReference type="EMBL" id="CP046640">
    <property type="protein sequence ID" value="QTL97814.1"/>
    <property type="molecule type" value="Genomic_DNA"/>
</dbReference>
<feature type="domain" description="Peptidase C45 hydrolase" evidence="1">
    <location>
        <begin position="69"/>
        <end position="191"/>
    </location>
</feature>
<evidence type="ECO:0000313" key="3">
    <source>
        <dbReference type="Proteomes" id="UP000665020"/>
    </source>
</evidence>
<name>A0A8A7KI55_9FIRM</name>
<dbReference type="Gene3D" id="3.60.60.10">
    <property type="entry name" value="Penicillin V Acylase, Chain A"/>
    <property type="match status" value="1"/>
</dbReference>
<dbReference type="AlphaFoldDB" id="A0A8A7KI55"/>
<keyword evidence="3" id="KW-1185">Reference proteome</keyword>
<accession>A0A8A7KI55</accession>
<evidence type="ECO:0000313" key="2">
    <source>
        <dbReference type="EMBL" id="QTL97814.1"/>
    </source>
</evidence>
<dbReference type="KEGG" id="ifn:GM661_07345"/>
<gene>
    <name evidence="2" type="ORF">GM661_07345</name>
</gene>
<protein>
    <recommendedName>
        <fullName evidence="1">Peptidase C45 hydrolase domain-containing protein</fullName>
    </recommendedName>
</protein>
<dbReference type="Pfam" id="PF03417">
    <property type="entry name" value="AAT"/>
    <property type="match status" value="1"/>
</dbReference>